<evidence type="ECO:0000259" key="9">
    <source>
        <dbReference type="PROSITE" id="PS51123"/>
    </source>
</evidence>
<evidence type="ECO:0000256" key="5">
    <source>
        <dbReference type="ARBA" id="ARBA00022989"/>
    </source>
</evidence>
<dbReference type="Gene3D" id="3.30.1330.60">
    <property type="entry name" value="OmpA-like domain"/>
    <property type="match status" value="1"/>
</dbReference>
<evidence type="ECO:0000256" key="1">
    <source>
        <dbReference type="ARBA" id="ARBA00004162"/>
    </source>
</evidence>
<feature type="domain" description="OmpA-like" evidence="9">
    <location>
        <begin position="117"/>
        <end position="242"/>
    </location>
</feature>
<keyword evidence="6 7" id="KW-0472">Membrane</keyword>
<dbReference type="Pfam" id="PF13677">
    <property type="entry name" value="MotB_plug"/>
    <property type="match status" value="1"/>
</dbReference>
<dbReference type="InterPro" id="IPR025713">
    <property type="entry name" value="MotB-like_N_dom"/>
</dbReference>
<dbReference type="Proteomes" id="UP000324209">
    <property type="component" value="Chromosome"/>
</dbReference>
<protein>
    <submittedName>
        <fullName evidence="10">Flagellar motor protein MotB</fullName>
    </submittedName>
</protein>
<comment type="subcellular location">
    <subcellularLocation>
        <location evidence="1">Cell membrane</location>
        <topology evidence="1">Single-pass membrane protein</topology>
    </subcellularLocation>
</comment>
<name>A0A5C1QIB4_9SPIO</name>
<dbReference type="EMBL" id="CP036150">
    <property type="protein sequence ID" value="QEN07883.1"/>
    <property type="molecule type" value="Genomic_DNA"/>
</dbReference>
<keyword evidence="3" id="KW-1003">Cell membrane</keyword>
<proteinExistence type="inferred from homology"/>
<dbReference type="NCBIfam" id="NF005195">
    <property type="entry name" value="PRK06667.1"/>
    <property type="match status" value="1"/>
</dbReference>
<keyword evidence="10" id="KW-0966">Cell projection</keyword>
<evidence type="ECO:0000256" key="3">
    <source>
        <dbReference type="ARBA" id="ARBA00022475"/>
    </source>
</evidence>
<organism evidence="10 11">
    <name type="scientific">Oceanispirochaeta crateris</name>
    <dbReference type="NCBI Taxonomy" id="2518645"/>
    <lineage>
        <taxon>Bacteria</taxon>
        <taxon>Pseudomonadati</taxon>
        <taxon>Spirochaetota</taxon>
        <taxon>Spirochaetia</taxon>
        <taxon>Spirochaetales</taxon>
        <taxon>Spirochaetaceae</taxon>
        <taxon>Oceanispirochaeta</taxon>
    </lineage>
</organism>
<comment type="similarity">
    <text evidence="2">Belongs to the MotB family.</text>
</comment>
<gene>
    <name evidence="10" type="primary">motB</name>
    <name evidence="10" type="ORF">EXM22_07730</name>
</gene>
<reference evidence="10 11" key="1">
    <citation type="submission" date="2019-02" db="EMBL/GenBank/DDBJ databases">
        <title>Complete Genome Sequence and Methylome Analysis of free living Spirochaetas.</title>
        <authorList>
            <person name="Fomenkov A."/>
            <person name="Dubinina G."/>
            <person name="Leshcheva N."/>
            <person name="Mikheeva N."/>
            <person name="Grabovich M."/>
            <person name="Vincze T."/>
            <person name="Roberts R.J."/>
        </authorList>
    </citation>
    <scope>NUCLEOTIDE SEQUENCE [LARGE SCALE GENOMIC DNA]</scope>
    <source>
        <strain evidence="10 11">K2</strain>
    </source>
</reference>
<dbReference type="Pfam" id="PF00691">
    <property type="entry name" value="OmpA"/>
    <property type="match status" value="1"/>
</dbReference>
<keyword evidence="11" id="KW-1185">Reference proteome</keyword>
<dbReference type="CDD" id="cd07185">
    <property type="entry name" value="OmpA_C-like"/>
    <property type="match status" value="1"/>
</dbReference>
<dbReference type="InterPro" id="IPR006665">
    <property type="entry name" value="OmpA-like"/>
</dbReference>
<dbReference type="PANTHER" id="PTHR30329:SF21">
    <property type="entry name" value="LIPOPROTEIN YIAD-RELATED"/>
    <property type="match status" value="1"/>
</dbReference>
<evidence type="ECO:0000256" key="6">
    <source>
        <dbReference type="ARBA" id="ARBA00023136"/>
    </source>
</evidence>
<dbReference type="PROSITE" id="PS51123">
    <property type="entry name" value="OMPA_2"/>
    <property type="match status" value="1"/>
</dbReference>
<dbReference type="KEGG" id="ock:EXM22_07730"/>
<sequence length="244" mass="26835">MADEDNKKCPKCEEGAAEWMTTYGDMVTLLLCFFVILMNPETIEGARMELIMVSFNGLGPLQGGNTLDVGELAELGNNIMAMPSTKRARGLDKARQTAVSMFKPEVKSKQVRITEDERGLVITLASDAFFRPASADVDIESTREILQKLSGLLSSEELDDRKFRIEGHTDASPTDPDGPWPSNWELSSARSASVLHYLVDLGVDEAQFQIAGMSDTVPLVPDDTPEGRAYNRRVDVIVLAEAHE</sequence>
<dbReference type="PANTHER" id="PTHR30329">
    <property type="entry name" value="STATOR ELEMENT OF FLAGELLAR MOTOR COMPLEX"/>
    <property type="match status" value="1"/>
</dbReference>
<dbReference type="InterPro" id="IPR036737">
    <property type="entry name" value="OmpA-like_sf"/>
</dbReference>
<dbReference type="SUPFAM" id="SSF103088">
    <property type="entry name" value="OmpA-like"/>
    <property type="match status" value="1"/>
</dbReference>
<evidence type="ECO:0000313" key="10">
    <source>
        <dbReference type="EMBL" id="QEN07883.1"/>
    </source>
</evidence>
<keyword evidence="10" id="KW-0282">Flagellum</keyword>
<dbReference type="InterPro" id="IPR050330">
    <property type="entry name" value="Bact_OuterMem_StrucFunc"/>
</dbReference>
<keyword evidence="4 8" id="KW-0812">Transmembrane</keyword>
<feature type="transmembrane region" description="Helical" evidence="8">
    <location>
        <begin position="20"/>
        <end position="38"/>
    </location>
</feature>
<evidence type="ECO:0000256" key="2">
    <source>
        <dbReference type="ARBA" id="ARBA00008914"/>
    </source>
</evidence>
<dbReference type="GO" id="GO:0005886">
    <property type="term" value="C:plasma membrane"/>
    <property type="evidence" value="ECO:0007669"/>
    <property type="project" value="UniProtKB-SubCell"/>
</dbReference>
<evidence type="ECO:0000313" key="11">
    <source>
        <dbReference type="Proteomes" id="UP000324209"/>
    </source>
</evidence>
<evidence type="ECO:0000256" key="4">
    <source>
        <dbReference type="ARBA" id="ARBA00022692"/>
    </source>
</evidence>
<dbReference type="AlphaFoldDB" id="A0A5C1QIB4"/>
<keyword evidence="5 8" id="KW-1133">Transmembrane helix</keyword>
<accession>A0A5C1QIB4</accession>
<evidence type="ECO:0000256" key="7">
    <source>
        <dbReference type="PROSITE-ProRule" id="PRU00473"/>
    </source>
</evidence>
<dbReference type="RefSeq" id="WP_149485963.1">
    <property type="nucleotide sequence ID" value="NZ_CP036150.1"/>
</dbReference>
<dbReference type="OrthoDB" id="9815217at2"/>
<evidence type="ECO:0000256" key="8">
    <source>
        <dbReference type="SAM" id="Phobius"/>
    </source>
</evidence>
<keyword evidence="10" id="KW-0969">Cilium</keyword>